<dbReference type="EMBL" id="BARS01022537">
    <property type="protein sequence ID" value="GAG01311.1"/>
    <property type="molecule type" value="Genomic_DNA"/>
</dbReference>
<dbReference type="GO" id="GO:0004519">
    <property type="term" value="F:endonuclease activity"/>
    <property type="evidence" value="ECO:0007669"/>
    <property type="project" value="InterPro"/>
</dbReference>
<name>X0VL69_9ZZZZ</name>
<organism evidence="2">
    <name type="scientific">marine sediment metagenome</name>
    <dbReference type="NCBI Taxonomy" id="412755"/>
    <lineage>
        <taxon>unclassified sequences</taxon>
        <taxon>metagenomes</taxon>
        <taxon>ecological metagenomes</taxon>
    </lineage>
</organism>
<sequence>MLSDGFEDWKRPLLRSFSGQWVLVSSAVERSDAHWIGYSIEEIRALASGLASKDLLKRYDKLCDRLRNAGDVTLLGYESWLTEGVRRQVMDSQELPKKTRDEFQEVYGQRDRLEQHWKTELQLEEAFEETCLVSLPSADEIIARAQRIVGSPLIDPTSFVSPRLWTPYNQAREENILHRSVRQILKELREGRKELKSVKWQTLEEITAEILRSQGMEIHVVRETPQGGRDIIARGELIPGLEPITMAVEVKHKELVDRPEVQLALRQNR</sequence>
<feature type="non-terminal residue" evidence="2">
    <location>
        <position position="269"/>
    </location>
</feature>
<dbReference type="GO" id="GO:0003677">
    <property type="term" value="F:DNA binding"/>
    <property type="evidence" value="ECO:0007669"/>
    <property type="project" value="InterPro"/>
</dbReference>
<evidence type="ECO:0000313" key="2">
    <source>
        <dbReference type="EMBL" id="GAG01311.1"/>
    </source>
</evidence>
<evidence type="ECO:0000259" key="1">
    <source>
        <dbReference type="Pfam" id="PF04471"/>
    </source>
</evidence>
<proteinExistence type="predicted"/>
<comment type="caution">
    <text evidence="2">The sequence shown here is derived from an EMBL/GenBank/DDBJ whole genome shotgun (WGS) entry which is preliminary data.</text>
</comment>
<dbReference type="AlphaFoldDB" id="X0VL69"/>
<reference evidence="2" key="1">
    <citation type="journal article" date="2014" name="Front. Microbiol.">
        <title>High frequency of phylogenetically diverse reductive dehalogenase-homologous genes in deep subseafloor sedimentary metagenomes.</title>
        <authorList>
            <person name="Kawai M."/>
            <person name="Futagami T."/>
            <person name="Toyoda A."/>
            <person name="Takaki Y."/>
            <person name="Nishi S."/>
            <person name="Hori S."/>
            <person name="Arai W."/>
            <person name="Tsubouchi T."/>
            <person name="Morono Y."/>
            <person name="Uchiyama I."/>
            <person name="Ito T."/>
            <person name="Fujiyama A."/>
            <person name="Inagaki F."/>
            <person name="Takami H."/>
        </authorList>
    </citation>
    <scope>NUCLEOTIDE SEQUENCE</scope>
    <source>
        <strain evidence="2">Expedition CK06-06</strain>
    </source>
</reference>
<dbReference type="GO" id="GO:0009307">
    <property type="term" value="P:DNA restriction-modification system"/>
    <property type="evidence" value="ECO:0007669"/>
    <property type="project" value="InterPro"/>
</dbReference>
<feature type="domain" description="Restriction endonuclease type IV Mrr" evidence="1">
    <location>
        <begin position="195"/>
        <end position="262"/>
    </location>
</feature>
<accession>X0VL69</accession>
<protein>
    <recommendedName>
        <fullName evidence="1">Restriction endonuclease type IV Mrr domain-containing protein</fullName>
    </recommendedName>
</protein>
<dbReference type="Pfam" id="PF04471">
    <property type="entry name" value="Mrr_cat"/>
    <property type="match status" value="1"/>
</dbReference>
<gene>
    <name evidence="2" type="ORF">S01H1_36023</name>
</gene>
<dbReference type="InterPro" id="IPR007560">
    <property type="entry name" value="Restrct_endonuc_IV_Mrr"/>
</dbReference>